<reference evidence="2" key="1">
    <citation type="submission" date="2016-08" db="EMBL/GenBank/DDBJ databases">
        <authorList>
            <person name="Holder M.E."/>
            <person name="Ajami N.J."/>
            <person name="Petrosino J.F."/>
        </authorList>
    </citation>
    <scope>NUCLEOTIDE SEQUENCE [LARGE SCALE GENOMIC DNA]</scope>
    <source>
        <strain evidence="2">F0677</strain>
    </source>
</reference>
<dbReference type="SUPFAM" id="SSF50475">
    <property type="entry name" value="FMN-binding split barrel"/>
    <property type="match status" value="1"/>
</dbReference>
<dbReference type="PANTHER" id="PTHR34071">
    <property type="entry name" value="5-NITROIMIDAZOLE ANTIBIOTICS RESISTANCE PROTEIN, NIMA-FAMILY-RELATED PROTEIN-RELATED"/>
    <property type="match status" value="1"/>
</dbReference>
<evidence type="ECO:0000313" key="1">
    <source>
        <dbReference type="EMBL" id="AOH38573.1"/>
    </source>
</evidence>
<dbReference type="InterPro" id="IPR012349">
    <property type="entry name" value="Split_barrel_FMN-bd"/>
</dbReference>
<dbReference type="InterPro" id="IPR024747">
    <property type="entry name" value="Pyridox_Oxase-rel"/>
</dbReference>
<sequence>MEQKMRRKDREVTAFEEQISIVSRCKQVHIGMVEAGKAYIVPLDFGYRVKEGQLSFYCHSALEGRKINILKENPYVTFVLDHSFRIGLGNIPLMWTNAFESVMGEAKVVFLESQEDKLEATQLLMDRYDMGKIPESVYRTLNHMSCYRIDVISMTGKSNLTQVQRDTWGMIEDLQRKINDPTVLLSTIRKDLEALGGNN</sequence>
<gene>
    <name evidence="1" type="ORF">BCB69_00325</name>
</gene>
<accession>A0A1B3WC83</accession>
<dbReference type="EMBL" id="CP017037">
    <property type="protein sequence ID" value="AOH38573.1"/>
    <property type="molecule type" value="Genomic_DNA"/>
</dbReference>
<evidence type="ECO:0000313" key="2">
    <source>
        <dbReference type="Proteomes" id="UP000094757"/>
    </source>
</evidence>
<evidence type="ECO:0008006" key="3">
    <source>
        <dbReference type="Google" id="ProtNLM"/>
    </source>
</evidence>
<dbReference type="Proteomes" id="UP000094757">
    <property type="component" value="Chromosome"/>
</dbReference>
<dbReference type="KEGG" id="dpn:BCB69_00325"/>
<name>A0A1B3WC83_9FIRM</name>
<dbReference type="PANTHER" id="PTHR34071:SF2">
    <property type="entry name" value="FLAVIN-NUCLEOTIDE-BINDING PROTEIN"/>
    <property type="match status" value="1"/>
</dbReference>
<protein>
    <recommendedName>
        <fullName evidence="3">5-nitroimidazole antibiotic resistance protein</fullName>
    </recommendedName>
</protein>
<dbReference type="RefSeq" id="WP_069176696.1">
    <property type="nucleotide sequence ID" value="NZ_CP017037.1"/>
</dbReference>
<organism evidence="1 2">
    <name type="scientific">Dialister pneumosintes</name>
    <dbReference type="NCBI Taxonomy" id="39950"/>
    <lineage>
        <taxon>Bacteria</taxon>
        <taxon>Bacillati</taxon>
        <taxon>Bacillota</taxon>
        <taxon>Negativicutes</taxon>
        <taxon>Veillonellales</taxon>
        <taxon>Veillonellaceae</taxon>
        <taxon>Dialister</taxon>
    </lineage>
</organism>
<dbReference type="STRING" id="39950.BCB69_00325"/>
<proteinExistence type="predicted"/>
<dbReference type="Gene3D" id="2.30.110.10">
    <property type="entry name" value="Electron Transport, Fmn-binding Protein, Chain A"/>
    <property type="match status" value="1"/>
</dbReference>
<dbReference type="AlphaFoldDB" id="A0A1B3WC83"/>
<dbReference type="Pfam" id="PF12900">
    <property type="entry name" value="Pyridox_ox_2"/>
    <property type="match status" value="1"/>
</dbReference>